<keyword evidence="1" id="KW-0472">Membrane</keyword>
<feature type="transmembrane region" description="Helical" evidence="1">
    <location>
        <begin position="255"/>
        <end position="279"/>
    </location>
</feature>
<protein>
    <submittedName>
        <fullName evidence="2">Uncharacterized protein</fullName>
    </submittedName>
</protein>
<accession>A0A317NV49</accession>
<keyword evidence="1" id="KW-0812">Transmembrane</keyword>
<keyword evidence="3" id="KW-1185">Reference proteome</keyword>
<keyword evidence="1" id="KW-1133">Transmembrane helix</keyword>
<sequence>MSEYAEHDRLGDFVASKTTLIRRHAGAFAEVIADFQRAPGAATEYTLLDELNHRVEQFLADYVPPSSRRVGDSLVFAHLYRDADPDVLDNAGRELACETVLTALFAAEVEFRGPLRLSRTQSTLLAEVYEELGEQLSAHRLPAHAALAYRQAYRLHTSTENPRGQDRCGLNMARAKTRARSPRWRRLPGTVSDLLCGYGYRPFLLLAWIALEIAVFVAVFYLSSTGIGFATATRVGLLNFLNPVGTDDLPTLSSFAQATLIVESYAGIVSTSVFFALLVRQLFRL</sequence>
<dbReference type="EMBL" id="QGTL01000002">
    <property type="protein sequence ID" value="PWV79266.1"/>
    <property type="molecule type" value="Genomic_DNA"/>
</dbReference>
<dbReference type="AlphaFoldDB" id="A0A317NV49"/>
<feature type="transmembrane region" description="Helical" evidence="1">
    <location>
        <begin position="203"/>
        <end position="222"/>
    </location>
</feature>
<organism evidence="2 3">
    <name type="scientific">Nocardia neocaledoniensis</name>
    <dbReference type="NCBI Taxonomy" id="236511"/>
    <lineage>
        <taxon>Bacteria</taxon>
        <taxon>Bacillati</taxon>
        <taxon>Actinomycetota</taxon>
        <taxon>Actinomycetes</taxon>
        <taxon>Mycobacteriales</taxon>
        <taxon>Nocardiaceae</taxon>
        <taxon>Nocardia</taxon>
    </lineage>
</organism>
<evidence type="ECO:0000256" key="1">
    <source>
        <dbReference type="SAM" id="Phobius"/>
    </source>
</evidence>
<reference evidence="2 3" key="1">
    <citation type="submission" date="2018-05" db="EMBL/GenBank/DDBJ databases">
        <title>Genomic Encyclopedia of Type Strains, Phase IV (KMG-IV): sequencing the most valuable type-strain genomes for metagenomic binning, comparative biology and taxonomic classification.</title>
        <authorList>
            <person name="Goeker M."/>
        </authorList>
    </citation>
    <scope>NUCLEOTIDE SEQUENCE [LARGE SCALE GENOMIC DNA]</scope>
    <source>
        <strain evidence="2 3">DSM 44717</strain>
    </source>
</reference>
<proteinExistence type="predicted"/>
<name>A0A317NV49_9NOCA</name>
<gene>
    <name evidence="2" type="ORF">DFR69_102329</name>
</gene>
<evidence type="ECO:0000313" key="3">
    <source>
        <dbReference type="Proteomes" id="UP000246410"/>
    </source>
</evidence>
<comment type="caution">
    <text evidence="2">The sequence shown here is derived from an EMBL/GenBank/DDBJ whole genome shotgun (WGS) entry which is preliminary data.</text>
</comment>
<dbReference type="RefSeq" id="WP_110036425.1">
    <property type="nucleotide sequence ID" value="NZ_QGTL01000002.1"/>
</dbReference>
<evidence type="ECO:0000313" key="2">
    <source>
        <dbReference type="EMBL" id="PWV79266.1"/>
    </source>
</evidence>
<dbReference type="Proteomes" id="UP000246410">
    <property type="component" value="Unassembled WGS sequence"/>
</dbReference>